<keyword evidence="3" id="KW-1185">Reference proteome</keyword>
<name>A0A8J5R8J7_ZIZPA</name>
<evidence type="ECO:0000313" key="3">
    <source>
        <dbReference type="Proteomes" id="UP000729402"/>
    </source>
</evidence>
<protein>
    <submittedName>
        <fullName evidence="2">Uncharacterized protein</fullName>
    </submittedName>
</protein>
<organism evidence="2 3">
    <name type="scientific">Zizania palustris</name>
    <name type="common">Northern wild rice</name>
    <dbReference type="NCBI Taxonomy" id="103762"/>
    <lineage>
        <taxon>Eukaryota</taxon>
        <taxon>Viridiplantae</taxon>
        <taxon>Streptophyta</taxon>
        <taxon>Embryophyta</taxon>
        <taxon>Tracheophyta</taxon>
        <taxon>Spermatophyta</taxon>
        <taxon>Magnoliopsida</taxon>
        <taxon>Liliopsida</taxon>
        <taxon>Poales</taxon>
        <taxon>Poaceae</taxon>
        <taxon>BOP clade</taxon>
        <taxon>Oryzoideae</taxon>
        <taxon>Oryzeae</taxon>
        <taxon>Zizaniinae</taxon>
        <taxon>Zizania</taxon>
    </lineage>
</organism>
<evidence type="ECO:0000256" key="1">
    <source>
        <dbReference type="SAM" id="MobiDB-lite"/>
    </source>
</evidence>
<reference evidence="2" key="1">
    <citation type="journal article" date="2021" name="bioRxiv">
        <title>Whole Genome Assembly and Annotation of Northern Wild Rice, Zizania palustris L., Supports a Whole Genome Duplication in the Zizania Genus.</title>
        <authorList>
            <person name="Haas M."/>
            <person name="Kono T."/>
            <person name="Macchietto M."/>
            <person name="Millas R."/>
            <person name="McGilp L."/>
            <person name="Shao M."/>
            <person name="Duquette J."/>
            <person name="Hirsch C.N."/>
            <person name="Kimball J."/>
        </authorList>
    </citation>
    <scope>NUCLEOTIDE SEQUENCE</scope>
    <source>
        <tissue evidence="2">Fresh leaf tissue</tissue>
    </source>
</reference>
<dbReference type="AlphaFoldDB" id="A0A8J5R8J7"/>
<accession>A0A8J5R8J7</accession>
<evidence type="ECO:0000313" key="2">
    <source>
        <dbReference type="EMBL" id="KAG8046303.1"/>
    </source>
</evidence>
<reference evidence="2" key="2">
    <citation type="submission" date="2021-02" db="EMBL/GenBank/DDBJ databases">
        <authorList>
            <person name="Kimball J.A."/>
            <person name="Haas M.W."/>
            <person name="Macchietto M."/>
            <person name="Kono T."/>
            <person name="Duquette J."/>
            <person name="Shao M."/>
        </authorList>
    </citation>
    <scope>NUCLEOTIDE SEQUENCE</scope>
    <source>
        <tissue evidence="2">Fresh leaf tissue</tissue>
    </source>
</reference>
<proteinExistence type="predicted"/>
<sequence>MPFVTSIVVVASIYRHHMQWRYVAIRHNDDTPFVVTNKERREGRGQIRHGEAMRKWCASKPSVAQPDASGTRLG</sequence>
<feature type="region of interest" description="Disordered" evidence="1">
    <location>
        <begin position="47"/>
        <end position="74"/>
    </location>
</feature>
<gene>
    <name evidence="2" type="ORF">GUJ93_ZPchr0008g11598</name>
</gene>
<dbReference type="EMBL" id="JAAALK010000290">
    <property type="protein sequence ID" value="KAG8046303.1"/>
    <property type="molecule type" value="Genomic_DNA"/>
</dbReference>
<comment type="caution">
    <text evidence="2">The sequence shown here is derived from an EMBL/GenBank/DDBJ whole genome shotgun (WGS) entry which is preliminary data.</text>
</comment>
<dbReference type="Proteomes" id="UP000729402">
    <property type="component" value="Unassembled WGS sequence"/>
</dbReference>